<gene>
    <name evidence="7" type="ORF">L6654_07640</name>
</gene>
<evidence type="ECO:0000256" key="1">
    <source>
        <dbReference type="ARBA" id="ARBA00001970"/>
    </source>
</evidence>
<dbReference type="GO" id="GO:0020037">
    <property type="term" value="F:heme binding"/>
    <property type="evidence" value="ECO:0007669"/>
    <property type="project" value="InterPro"/>
</dbReference>
<dbReference type="PROSITE" id="PS51404">
    <property type="entry name" value="DYP_PEROXIDASE"/>
    <property type="match status" value="1"/>
</dbReference>
<evidence type="ECO:0000256" key="3">
    <source>
        <dbReference type="ARBA" id="ARBA00022723"/>
    </source>
</evidence>
<dbReference type="InterPro" id="IPR048328">
    <property type="entry name" value="Dyp_perox_C"/>
</dbReference>
<accession>A0A9X1R7X9</accession>
<evidence type="ECO:0000256" key="2">
    <source>
        <dbReference type="ARBA" id="ARBA00022559"/>
    </source>
</evidence>
<dbReference type="InterPro" id="IPR006314">
    <property type="entry name" value="Dyp_peroxidase"/>
</dbReference>
<evidence type="ECO:0000313" key="8">
    <source>
        <dbReference type="Proteomes" id="UP001139054"/>
    </source>
</evidence>
<evidence type="ECO:0000256" key="4">
    <source>
        <dbReference type="ARBA" id="ARBA00023002"/>
    </source>
</evidence>
<evidence type="ECO:0000259" key="6">
    <source>
        <dbReference type="Pfam" id="PF20628"/>
    </source>
</evidence>
<keyword evidence="5" id="KW-0408">Iron</keyword>
<dbReference type="InterPro" id="IPR036514">
    <property type="entry name" value="SGNH_hydro_sf"/>
</dbReference>
<dbReference type="Proteomes" id="UP001139054">
    <property type="component" value="Unassembled WGS sequence"/>
</dbReference>
<dbReference type="GO" id="GO:0016788">
    <property type="term" value="F:hydrolase activity, acting on ester bonds"/>
    <property type="evidence" value="ECO:0007669"/>
    <property type="project" value="UniProtKB-ARBA"/>
</dbReference>
<keyword evidence="3" id="KW-0479">Metal-binding</keyword>
<protein>
    <recommendedName>
        <fullName evidence="6">Dyp-type peroxidase C-terminal domain-containing protein</fullName>
    </recommendedName>
</protein>
<dbReference type="InterPro" id="IPR011008">
    <property type="entry name" value="Dimeric_a/b-barrel"/>
</dbReference>
<dbReference type="SUPFAM" id="SSF54909">
    <property type="entry name" value="Dimeric alpha+beta barrel"/>
    <property type="match status" value="1"/>
</dbReference>
<dbReference type="PANTHER" id="PTHR30521">
    <property type="entry name" value="DEFERROCHELATASE/PEROXIDASE"/>
    <property type="match status" value="1"/>
</dbReference>
<proteinExistence type="predicted"/>
<name>A0A9X1R7X9_9BRAD</name>
<keyword evidence="2" id="KW-0575">Peroxidase</keyword>
<dbReference type="GO" id="GO:0005829">
    <property type="term" value="C:cytosol"/>
    <property type="evidence" value="ECO:0007669"/>
    <property type="project" value="TreeGrafter"/>
</dbReference>
<dbReference type="GO" id="GO:0046872">
    <property type="term" value="F:metal ion binding"/>
    <property type="evidence" value="ECO:0007669"/>
    <property type="project" value="UniProtKB-KW"/>
</dbReference>
<evidence type="ECO:0000256" key="5">
    <source>
        <dbReference type="ARBA" id="ARBA00023004"/>
    </source>
</evidence>
<dbReference type="Gene3D" id="3.40.50.1110">
    <property type="entry name" value="SGNH hydrolase"/>
    <property type="match status" value="1"/>
</dbReference>
<sequence>MRRDLTIKTGSMAGTSDFRVLAPIKKGFVPSLDATTYKTRAKYVLRGLNGGRASAYEYELARVLSDSVDRVGRIHSVGIAVLEPEDGTEDPVDYVLLTATFDGSWEAYVRVIWQKAARLLDLIFCNTEGYVLGYENTYEDWGIWLKSRQSEAYFLYTTPDLTVDDTRFLRMEERVYRRASGAGADKIVTEIKIPSPEEIARRSIFQVDGLIGVDPTDAGFSKPLTLEAAGRPPFRHGVRALAGLYHLADFYPPGTHDGVILHRAAHELLPEFVTMINDGNSYAEGIGRARLRIDEAMTWLMTPPDVAEPRRDLPSIPPIEQRLQEPGNVQAGIVNPYPDSDHGGLLLLQFVTPAALAAFLNELKVTTEADALSAGQIVTNIAFTVEGLRHAGLTDDEVRSLPDEFVQGMQRRAGLLGDVRWNHPERWRLPASNWTLGADAPDLRADDPTPRIDLGAVHAMLQLRHLSTATPMAETRAALLAEMKRLVDVDPGVRPLSIQWMQRQRDAAGNVQDHFGFKDGTSNPVLNKRDAGLRYSNQVHLGEILCGYPNVADKTAPYGDASNRAHAMLRDGSFLALRKLRQDIEELEEVLLRSTRQATDAAAAGDPTPVLTRETLLAKMMGRWPTGHPKAGEPLTPTPPAGPGFNDFNYDYDTKAQSCPFHAHIRRANPRVRLTLADGGARPPRIVRRGMSYGPPVKRGDAQAAKDALQQERGLVFMAYNASLGEQFEVVQSWLAGGNSSGSSSGESDPFLGLAEAGRLRHFRFEHEGQTVRMSLDGSDRLHDEPRPFVRLEWGAYFFAPSKKALASLQQWAASLGRKPLVPWSVDDGEKEIARLREIERVEGEAAAMAGWKTAIEDPDSAANFINASVWAAIRERHGGVLRTPFGVLVADRDMVTQVLTDPYRHLTITGYLPRMQVSFGILYLGRDAGQEDQAYEQESAVCNDAIMALDQPAAFALARATTQKVLQTLVDLSIGFAQADGEASWELTVDVRELLEPLLAVFCEEWFGLTQDGGFFRRAGYRWDWTPGQPPNYPGHFLSPSRYIFQPHPNQQVEAIGAAHGSAARTAMIGFLNRFNATIKAPVTRAVLDSQRAQGDIPFVARTITGSMMGFIPTVEGNLRRILNEWLREGTLWSLRARYAGTAATDYTDALNRLGDDFIPAMQLRAVPELIWRTAVASFALGTGEHTVDVKPGDIVVAGAVSATQQNLVDGRKDYYHAFGGNRRVAGHPTHACPGAHPALAVMLGFFSGLVESTLPLRAGPAPLTLSLDGRLPENPGSPLTLALETRMLTANDFRAFELRSPSVAALHDPHEFQIQEAKKLQKVATAQLVTLGDSWLFKFPFGLRPSLVSSLEKLGYVAADSQRFGTYGRRLEEMAGANSLDEIRNCFQNPDPSVPAPQAMLIGGGGNDVVSGYTSPASTPLYKMLLQAPPAGTDPLIESEVHAFIDVKIANFYRTILDCVVHELKDLTNIPILIHDYDHSIPDGRKDPVAGPWLFPIFQARGITDLAVSRDVTRRLIDRVGAMVATVAASYPGRVFPVKTAGTLEADPRFPGNYKLLWANEFHPTEDGFDLLAKVVADKLKNDFNIG</sequence>
<reference evidence="7" key="1">
    <citation type="submission" date="2022-01" db="EMBL/GenBank/DDBJ databases">
        <title>Genome sequnece data of strain Bradyrhizobium sp. nov.</title>
        <authorList>
            <person name="Zhang J."/>
        </authorList>
    </citation>
    <scope>NUCLEOTIDE SEQUENCE</scope>
    <source>
        <strain evidence="7">WYCCWR 13023</strain>
    </source>
</reference>
<dbReference type="EMBL" id="JAKLTY010000004">
    <property type="protein sequence ID" value="MCG2626493.1"/>
    <property type="molecule type" value="Genomic_DNA"/>
</dbReference>
<dbReference type="PANTHER" id="PTHR30521:SF0">
    <property type="entry name" value="DYP-TYPE PEROXIDASE FAMILY PROTEIN"/>
    <property type="match status" value="1"/>
</dbReference>
<evidence type="ECO:0000313" key="7">
    <source>
        <dbReference type="EMBL" id="MCG2626493.1"/>
    </source>
</evidence>
<dbReference type="Pfam" id="PF20628">
    <property type="entry name" value="Dyp_perox_C"/>
    <property type="match status" value="1"/>
</dbReference>
<keyword evidence="4" id="KW-0560">Oxidoreductase</keyword>
<organism evidence="7 8">
    <name type="scientific">Bradyrhizobium zhengyangense</name>
    <dbReference type="NCBI Taxonomy" id="2911009"/>
    <lineage>
        <taxon>Bacteria</taxon>
        <taxon>Pseudomonadati</taxon>
        <taxon>Pseudomonadota</taxon>
        <taxon>Alphaproteobacteria</taxon>
        <taxon>Hyphomicrobiales</taxon>
        <taxon>Nitrobacteraceae</taxon>
        <taxon>Bradyrhizobium</taxon>
    </lineage>
</organism>
<dbReference type="SUPFAM" id="SSF52266">
    <property type="entry name" value="SGNH hydrolase"/>
    <property type="match status" value="1"/>
</dbReference>
<comment type="caution">
    <text evidence="7">The sequence shown here is derived from an EMBL/GenBank/DDBJ whole genome shotgun (WGS) entry which is preliminary data.</text>
</comment>
<dbReference type="GO" id="GO:0004601">
    <property type="term" value="F:peroxidase activity"/>
    <property type="evidence" value="ECO:0007669"/>
    <property type="project" value="UniProtKB-KW"/>
</dbReference>
<dbReference type="RefSeq" id="WP_237862414.1">
    <property type="nucleotide sequence ID" value="NZ_JAKLTY010000004.1"/>
</dbReference>
<feature type="domain" description="Dyp-type peroxidase C-terminal" evidence="6">
    <location>
        <begin position="513"/>
        <end position="737"/>
    </location>
</feature>
<comment type="cofactor">
    <cofactor evidence="1">
        <name>heme b</name>
        <dbReference type="ChEBI" id="CHEBI:60344"/>
    </cofactor>
</comment>